<feature type="transmembrane region" description="Helical" evidence="2">
    <location>
        <begin position="36"/>
        <end position="65"/>
    </location>
</feature>
<dbReference type="Pfam" id="PF01554">
    <property type="entry name" value="MatE"/>
    <property type="match status" value="2"/>
</dbReference>
<dbReference type="PANTHER" id="PTHR43298:SF2">
    <property type="entry name" value="FMN_FAD EXPORTER YEEO-RELATED"/>
    <property type="match status" value="1"/>
</dbReference>
<evidence type="ECO:0008006" key="5">
    <source>
        <dbReference type="Google" id="ProtNLM"/>
    </source>
</evidence>
<dbReference type="OrthoDB" id="9780160at2"/>
<feature type="transmembrane region" description="Helical" evidence="2">
    <location>
        <begin position="388"/>
        <end position="409"/>
    </location>
</feature>
<evidence type="ECO:0000313" key="3">
    <source>
        <dbReference type="EMBL" id="RLV58077.1"/>
    </source>
</evidence>
<feature type="transmembrane region" description="Helical" evidence="2">
    <location>
        <begin position="355"/>
        <end position="376"/>
    </location>
</feature>
<dbReference type="InterPro" id="IPR002528">
    <property type="entry name" value="MATE_fam"/>
</dbReference>
<organism evidence="3 4">
    <name type="scientific">Parashewanella curva</name>
    <dbReference type="NCBI Taxonomy" id="2338552"/>
    <lineage>
        <taxon>Bacteria</taxon>
        <taxon>Pseudomonadati</taxon>
        <taxon>Pseudomonadota</taxon>
        <taxon>Gammaproteobacteria</taxon>
        <taxon>Alteromonadales</taxon>
        <taxon>Shewanellaceae</taxon>
        <taxon>Parashewanella</taxon>
    </lineage>
</organism>
<dbReference type="RefSeq" id="WP_121840596.1">
    <property type="nucleotide sequence ID" value="NZ_ML014849.1"/>
</dbReference>
<evidence type="ECO:0000313" key="4">
    <source>
        <dbReference type="Proteomes" id="UP000281474"/>
    </source>
</evidence>
<comment type="caution">
    <text evidence="3">The sequence shown here is derived from an EMBL/GenBank/DDBJ whole genome shotgun (WGS) entry which is preliminary data.</text>
</comment>
<feature type="transmembrane region" description="Helical" evidence="2">
    <location>
        <begin position="275"/>
        <end position="298"/>
    </location>
</feature>
<keyword evidence="2" id="KW-1133">Transmembrane helix</keyword>
<dbReference type="GO" id="GO:0042910">
    <property type="term" value="F:xenobiotic transmembrane transporter activity"/>
    <property type="evidence" value="ECO:0007669"/>
    <property type="project" value="InterPro"/>
</dbReference>
<feature type="transmembrane region" description="Helical" evidence="2">
    <location>
        <begin position="415"/>
        <end position="436"/>
    </location>
</feature>
<keyword evidence="4" id="KW-1185">Reference proteome</keyword>
<dbReference type="Proteomes" id="UP000281474">
    <property type="component" value="Unassembled WGS sequence"/>
</dbReference>
<protein>
    <recommendedName>
        <fullName evidence="5">MATE family efflux transporter</fullName>
    </recommendedName>
</protein>
<sequence length="450" mass="49916">MLAVIMCSLPILYTRIIQALNILIGNIFVAQVSMTALAASALISSTSLFILSFATGCLLSLGPLFSGQKNNALRSNLLLSIALVFLLSLVIISLFSGVEFFLLLMGQSAELSKLAQEYFYYFSYAIIPLLSISAIQQYIFSTNYKAVILFHSSLSLVISSLASYILIFGFSFYDIKVQGYGLVGLGMALSISAWINLFSIIIFLVFLEYRKLINGFKLTGKFTSVSIGEWSQSFYNLCKVSIPLGFQLSLEILLIFVATLFLGRFEHSVIAAWQIVSQYLLLFTMLPFSISQSVSILISKNISDSKFSKLSSLANSGYLIITIFSLLVGCIYVFFPHELVRLYLWQHQNVTDSLSIASPFFIFIAFYQIVDGWRLLGVGVLRGHSKSLKIFAISAIYAGVSLMVMYLLTSLVKNFYFGIPIGLIVGLCIATYFITVEQKTVSKKNMTIAV</sequence>
<dbReference type="GO" id="GO:0005886">
    <property type="term" value="C:plasma membrane"/>
    <property type="evidence" value="ECO:0007669"/>
    <property type="project" value="TreeGrafter"/>
</dbReference>
<feature type="transmembrane region" description="Helical" evidence="2">
    <location>
        <begin position="77"/>
        <end position="98"/>
    </location>
</feature>
<dbReference type="AlphaFoldDB" id="A0A3L8PRP2"/>
<evidence type="ECO:0000256" key="1">
    <source>
        <dbReference type="ARBA" id="ARBA00022448"/>
    </source>
</evidence>
<keyword evidence="2" id="KW-0812">Transmembrane</keyword>
<reference evidence="3 4" key="1">
    <citation type="submission" date="2018-09" db="EMBL/GenBank/DDBJ databases">
        <title>Phylogeny of the Shewanellaceae, and recommendation for two new genera, Pseudoshewanella and Parashewanella.</title>
        <authorList>
            <person name="Wang G."/>
        </authorList>
    </citation>
    <scope>NUCLEOTIDE SEQUENCE [LARGE SCALE GENOMIC DNA]</scope>
    <source>
        <strain evidence="3 4">C51</strain>
    </source>
</reference>
<feature type="transmembrane region" description="Helical" evidence="2">
    <location>
        <begin position="318"/>
        <end position="335"/>
    </location>
</feature>
<dbReference type="PANTHER" id="PTHR43298">
    <property type="entry name" value="MULTIDRUG RESISTANCE PROTEIN NORM-RELATED"/>
    <property type="match status" value="1"/>
</dbReference>
<keyword evidence="1" id="KW-0813">Transport</keyword>
<dbReference type="GO" id="GO:0015297">
    <property type="term" value="F:antiporter activity"/>
    <property type="evidence" value="ECO:0007669"/>
    <property type="project" value="InterPro"/>
</dbReference>
<keyword evidence="2" id="KW-0472">Membrane</keyword>
<dbReference type="EMBL" id="QZEI01000100">
    <property type="protein sequence ID" value="RLV58077.1"/>
    <property type="molecule type" value="Genomic_DNA"/>
</dbReference>
<name>A0A3L8PRP2_9GAMM</name>
<feature type="transmembrane region" description="Helical" evidence="2">
    <location>
        <begin position="147"/>
        <end position="173"/>
    </location>
</feature>
<feature type="transmembrane region" description="Helical" evidence="2">
    <location>
        <begin position="244"/>
        <end position="263"/>
    </location>
</feature>
<accession>A0A3L8PRP2</accession>
<gene>
    <name evidence="3" type="ORF">D5018_19175</name>
</gene>
<feature type="transmembrane region" description="Helical" evidence="2">
    <location>
        <begin position="179"/>
        <end position="207"/>
    </location>
</feature>
<evidence type="ECO:0000256" key="2">
    <source>
        <dbReference type="SAM" id="Phobius"/>
    </source>
</evidence>
<dbReference type="InterPro" id="IPR050222">
    <property type="entry name" value="MATE_MdtK"/>
</dbReference>
<feature type="transmembrane region" description="Helical" evidence="2">
    <location>
        <begin position="118"/>
        <end position="135"/>
    </location>
</feature>
<proteinExistence type="predicted"/>